<evidence type="ECO:0000256" key="1">
    <source>
        <dbReference type="PROSITE-ProRule" id="PRU00473"/>
    </source>
</evidence>
<reference evidence="6 8" key="3">
    <citation type="submission" date="2016-10" db="EMBL/GenBank/DDBJ databases">
        <authorList>
            <person name="Varghese N."/>
            <person name="Submissions S."/>
        </authorList>
    </citation>
    <scope>NUCLEOTIDE SEQUENCE [LARGE SCALE GENOMIC DNA]</scope>
    <source>
        <strain evidence="6 8">ATCC 33218</strain>
    </source>
</reference>
<evidence type="ECO:0000313" key="7">
    <source>
        <dbReference type="Proteomes" id="UP000032414"/>
    </source>
</evidence>
<dbReference type="CDD" id="cd07185">
    <property type="entry name" value="OmpA_C-like"/>
    <property type="match status" value="1"/>
</dbReference>
<dbReference type="Pfam" id="PF00691">
    <property type="entry name" value="OmpA"/>
    <property type="match status" value="1"/>
</dbReference>
<dbReference type="PATRIC" id="fig|451.8.peg.1941"/>
<keyword evidence="8" id="KW-1185">Reference proteome</keyword>
<feature type="signal peptide" evidence="3">
    <location>
        <begin position="1"/>
        <end position="19"/>
    </location>
</feature>
<evidence type="ECO:0000256" key="2">
    <source>
        <dbReference type="SAM" id="Phobius"/>
    </source>
</evidence>
<dbReference type="PANTHER" id="PTHR30329">
    <property type="entry name" value="STATOR ELEMENT OF FLAGELLAR MOTOR COMPLEX"/>
    <property type="match status" value="1"/>
</dbReference>
<gene>
    <name evidence="5" type="ORF">LMI_0400</name>
    <name evidence="6" type="ORF">SAMN02982997_02885</name>
</gene>
<feature type="chain" id="PRO_5009750677" evidence="3">
    <location>
        <begin position="20"/>
        <end position="231"/>
    </location>
</feature>
<dbReference type="SUPFAM" id="SSF103088">
    <property type="entry name" value="OmpA-like"/>
    <property type="match status" value="1"/>
</dbReference>
<dbReference type="NCBIfam" id="NF038224">
    <property type="entry name" value="OmpA_like_CmpA"/>
    <property type="match status" value="1"/>
</dbReference>
<accession>A0A098GB98</accession>
<evidence type="ECO:0000313" key="6">
    <source>
        <dbReference type="EMBL" id="SCY78059.1"/>
    </source>
</evidence>
<dbReference type="Proteomes" id="UP000032414">
    <property type="component" value="Chromosome I"/>
</dbReference>
<dbReference type="PANTHER" id="PTHR30329:SF21">
    <property type="entry name" value="LIPOPROTEIN YIAD-RELATED"/>
    <property type="match status" value="1"/>
</dbReference>
<evidence type="ECO:0000313" key="8">
    <source>
        <dbReference type="Proteomes" id="UP000182998"/>
    </source>
</evidence>
<dbReference type="InterPro" id="IPR006665">
    <property type="entry name" value="OmpA-like"/>
</dbReference>
<dbReference type="InterPro" id="IPR036737">
    <property type="entry name" value="OmpA-like_sf"/>
</dbReference>
<protein>
    <submittedName>
        <fullName evidence="6">Outer membrane protein OmpA</fullName>
    </submittedName>
    <submittedName>
        <fullName evidence="5">Outer membrane protein, OmpA family protein</fullName>
    </submittedName>
</protein>
<feature type="domain" description="OmpA-like" evidence="4">
    <location>
        <begin position="99"/>
        <end position="217"/>
    </location>
</feature>
<evidence type="ECO:0000259" key="4">
    <source>
        <dbReference type="PROSITE" id="PS51123"/>
    </source>
</evidence>
<evidence type="ECO:0000256" key="3">
    <source>
        <dbReference type="SAM" id="SignalP"/>
    </source>
</evidence>
<evidence type="ECO:0000313" key="5">
    <source>
        <dbReference type="EMBL" id="CEG59759.1"/>
    </source>
</evidence>
<dbReference type="Gene3D" id="3.30.1330.60">
    <property type="entry name" value="OmpA-like domain"/>
    <property type="match status" value="1"/>
</dbReference>
<dbReference type="EMBL" id="LN614830">
    <property type="protein sequence ID" value="CEG59759.1"/>
    <property type="molecule type" value="Genomic_DNA"/>
</dbReference>
<dbReference type="RefSeq" id="WP_045098290.1">
    <property type="nucleotide sequence ID" value="NZ_CP020614.1"/>
</dbReference>
<keyword evidence="2" id="KW-1133">Transmembrane helix</keyword>
<reference evidence="7" key="1">
    <citation type="submission" date="2014-09" db="EMBL/GenBank/DDBJ databases">
        <authorList>
            <person name="Gomez-Valero L."/>
        </authorList>
    </citation>
    <scope>NUCLEOTIDE SEQUENCE [LARGE SCALE GENOMIC DNA]</scope>
    <source>
        <strain evidence="7">ATCC33218</strain>
    </source>
</reference>
<keyword evidence="1 2" id="KW-0472">Membrane</keyword>
<dbReference type="AlphaFoldDB" id="A0A098GB98"/>
<proteinExistence type="predicted"/>
<feature type="transmembrane region" description="Helical" evidence="2">
    <location>
        <begin position="47"/>
        <end position="77"/>
    </location>
</feature>
<keyword evidence="3" id="KW-0732">Signal</keyword>
<keyword evidence="2" id="KW-0812">Transmembrane</keyword>
<dbReference type="Proteomes" id="UP000182998">
    <property type="component" value="Unassembled WGS sequence"/>
</dbReference>
<organism evidence="5 7">
    <name type="scientific">Legionella micdadei</name>
    <name type="common">Tatlockia micdadei</name>
    <dbReference type="NCBI Taxonomy" id="451"/>
    <lineage>
        <taxon>Bacteria</taxon>
        <taxon>Pseudomonadati</taxon>
        <taxon>Pseudomonadota</taxon>
        <taxon>Gammaproteobacteria</taxon>
        <taxon>Legionellales</taxon>
        <taxon>Legionellaceae</taxon>
        <taxon>Legionella</taxon>
    </lineage>
</organism>
<dbReference type="GO" id="GO:0016020">
    <property type="term" value="C:membrane"/>
    <property type="evidence" value="ECO:0007669"/>
    <property type="project" value="UniProtKB-UniRule"/>
</dbReference>
<dbReference type="STRING" id="451.B6N58_01890"/>
<dbReference type="OrthoDB" id="5652883at2"/>
<dbReference type="InterPro" id="IPR050330">
    <property type="entry name" value="Bact_OuterMem_StrucFunc"/>
</dbReference>
<dbReference type="PROSITE" id="PS51257">
    <property type="entry name" value="PROKAR_LIPOPROTEIN"/>
    <property type="match status" value="1"/>
</dbReference>
<sequence length="231" mass="25194">MSHKSSIGRLAFVSLLALAFSGCFHPPYNNFKPYRRVYTTTPPATILGSAAVAVSGGAPVLAGAAIGAAVGASVGLYKDSRPMLIKQLRKLDMQYIEYGDTVTIIVPTDRYYVFNNARLNDLCFAGLNTLIKLIKTFHKCCPIYVAGFTDNVGSRHSKKLMSQARAETMVTFLWANGISARRLIAEGYGDKNPVGDNKLIHGSAYNRRIEIQIFKDCSTPQVEPVPISATK</sequence>
<reference evidence="5" key="2">
    <citation type="submission" date="2014-09" db="EMBL/GenBank/DDBJ databases">
        <authorList>
            <person name="GOMEZ-VALERO Laura"/>
        </authorList>
    </citation>
    <scope>NUCLEOTIDE SEQUENCE</scope>
    <source>
        <strain evidence="5">ATCC33218</strain>
    </source>
</reference>
<name>A0A098GB98_LEGMI</name>
<dbReference type="HOGENOM" id="CLU_016890_6_2_6"/>
<dbReference type="PROSITE" id="PS51123">
    <property type="entry name" value="OMPA_2"/>
    <property type="match status" value="1"/>
</dbReference>
<dbReference type="EMBL" id="FMVN01000019">
    <property type="protein sequence ID" value="SCY78059.1"/>
    <property type="molecule type" value="Genomic_DNA"/>
</dbReference>
<dbReference type="KEGG" id="tmc:LMI_0400"/>